<reference evidence="15" key="1">
    <citation type="submission" date="2017-10" db="EMBL/GenBank/DDBJ databases">
        <authorList>
            <person name="Toshchakov S.V."/>
            <person name="Goeva M.A."/>
        </authorList>
    </citation>
    <scope>NUCLEOTIDE SEQUENCE [LARGE SCALE GENOMIC DNA]</scope>
    <source>
        <strain evidence="15">JR1/69-1-13</strain>
    </source>
</reference>
<keyword evidence="6" id="KW-0997">Cell inner membrane</keyword>
<evidence type="ECO:0000256" key="10">
    <source>
        <dbReference type="ARBA" id="ARBA00023065"/>
    </source>
</evidence>
<dbReference type="Pfam" id="PF01544">
    <property type="entry name" value="CorA"/>
    <property type="match status" value="1"/>
</dbReference>
<dbReference type="PANTHER" id="PTHR47685">
    <property type="entry name" value="MAGNESIUM TRANSPORT PROTEIN CORA"/>
    <property type="match status" value="1"/>
</dbReference>
<organism evidence="14 15">
    <name type="scientific">Teichococcus aestuarii</name>
    <dbReference type="NCBI Taxonomy" id="568898"/>
    <lineage>
        <taxon>Bacteria</taxon>
        <taxon>Pseudomonadati</taxon>
        <taxon>Pseudomonadota</taxon>
        <taxon>Alphaproteobacteria</taxon>
        <taxon>Acetobacterales</taxon>
        <taxon>Roseomonadaceae</taxon>
        <taxon>Roseomonas</taxon>
    </lineage>
</organism>
<keyword evidence="4 13" id="KW-0813">Transport</keyword>
<dbReference type="InterPro" id="IPR004488">
    <property type="entry name" value="Mg/Co-transport_prot_CorA"/>
</dbReference>
<dbReference type="Gene3D" id="1.20.58.340">
    <property type="entry name" value="Magnesium transport protein CorA, transmembrane region"/>
    <property type="match status" value="1"/>
</dbReference>
<dbReference type="RefSeq" id="WP_109516627.1">
    <property type="nucleotide sequence ID" value="NZ_JBHSCH010000030.1"/>
</dbReference>
<comment type="catalytic activity">
    <reaction evidence="12">
        <text>Mg(2+)(in) = Mg(2+)(out)</text>
        <dbReference type="Rhea" id="RHEA:29827"/>
        <dbReference type="ChEBI" id="CHEBI:18420"/>
    </reaction>
</comment>
<comment type="caution">
    <text evidence="14">The sequence shown here is derived from an EMBL/GenBank/DDBJ whole genome shotgun (WGS) entry which is preliminary data.</text>
</comment>
<dbReference type="SUPFAM" id="SSF143865">
    <property type="entry name" value="CorA soluble domain-like"/>
    <property type="match status" value="1"/>
</dbReference>
<dbReference type="InterPro" id="IPR045863">
    <property type="entry name" value="CorA_TM1_TM2"/>
</dbReference>
<evidence type="ECO:0000256" key="6">
    <source>
        <dbReference type="ARBA" id="ARBA00022519"/>
    </source>
</evidence>
<dbReference type="GO" id="GO:0005886">
    <property type="term" value="C:plasma membrane"/>
    <property type="evidence" value="ECO:0007669"/>
    <property type="project" value="UniProtKB-SubCell"/>
</dbReference>
<feature type="transmembrane region" description="Helical" evidence="13">
    <location>
        <begin position="303"/>
        <end position="323"/>
    </location>
</feature>
<evidence type="ECO:0000256" key="2">
    <source>
        <dbReference type="ARBA" id="ARBA00009765"/>
    </source>
</evidence>
<protein>
    <recommendedName>
        <fullName evidence="3 13">Magnesium transport protein CorA</fullName>
    </recommendedName>
</protein>
<evidence type="ECO:0000256" key="8">
    <source>
        <dbReference type="ARBA" id="ARBA00022842"/>
    </source>
</evidence>
<proteinExistence type="inferred from homology"/>
<dbReference type="FunFam" id="1.20.58.340:FF:000001">
    <property type="entry name" value="Magnesium transport protein CorA"/>
    <property type="match status" value="1"/>
</dbReference>
<name>A0A2U1V5T9_9PROT</name>
<evidence type="ECO:0000256" key="5">
    <source>
        <dbReference type="ARBA" id="ARBA00022475"/>
    </source>
</evidence>
<sequence length="329" mass="36345">MMTTYTVREGRTLRHEGIPAPEALREAVWIDLLNPSPEEEKAVQAALCLEIPTREEMQEIESSSRLYKEDEALFLTANFLYGVDEGEYGSTAITFVLAEHNLVTVRYATPKAFAVFAARVLRAPAQLASPDGVMLAQFEAVVDRLADVLERIGADMDRASKSAFRNARSTHKVKVKARDADLKDVLIALGQVGEVTSRANETLLGLSRILTFVGAEKSFAVRKENKPSIKTLMRDVRSLVEHAAFLNNKANFLLDAVLGIINIDQNGIIKTFTVASVALMPPTLVASIYGMNFAAMPELQWRFGYPAALLVMVVSGLLPVLYFKRKGWL</sequence>
<keyword evidence="15" id="KW-1185">Reference proteome</keyword>
<evidence type="ECO:0000256" key="3">
    <source>
        <dbReference type="ARBA" id="ARBA00019439"/>
    </source>
</evidence>
<dbReference type="InterPro" id="IPR002523">
    <property type="entry name" value="MgTranspt_CorA/ZnTranspt_ZntB"/>
</dbReference>
<dbReference type="GO" id="GO:0015087">
    <property type="term" value="F:cobalt ion transmembrane transporter activity"/>
    <property type="evidence" value="ECO:0007669"/>
    <property type="project" value="UniProtKB-UniRule"/>
</dbReference>
<evidence type="ECO:0000313" key="14">
    <source>
        <dbReference type="EMBL" id="PWC29287.1"/>
    </source>
</evidence>
<dbReference type="GO" id="GO:0015095">
    <property type="term" value="F:magnesium ion transmembrane transporter activity"/>
    <property type="evidence" value="ECO:0007669"/>
    <property type="project" value="UniProtKB-UniRule"/>
</dbReference>
<dbReference type="AlphaFoldDB" id="A0A2U1V5T9"/>
<dbReference type="InterPro" id="IPR045861">
    <property type="entry name" value="CorA_cytoplasmic_dom"/>
</dbReference>
<evidence type="ECO:0000256" key="7">
    <source>
        <dbReference type="ARBA" id="ARBA00022692"/>
    </source>
</evidence>
<keyword evidence="8 13" id="KW-0460">Magnesium</keyword>
<dbReference type="NCBIfam" id="TIGR00383">
    <property type="entry name" value="corA"/>
    <property type="match status" value="1"/>
</dbReference>
<evidence type="ECO:0000256" key="11">
    <source>
        <dbReference type="ARBA" id="ARBA00023136"/>
    </source>
</evidence>
<dbReference type="EMBL" id="PDOA01000004">
    <property type="protein sequence ID" value="PWC29287.1"/>
    <property type="molecule type" value="Genomic_DNA"/>
</dbReference>
<feature type="transmembrane region" description="Helical" evidence="13">
    <location>
        <begin position="272"/>
        <end position="291"/>
    </location>
</feature>
<dbReference type="InterPro" id="IPR050829">
    <property type="entry name" value="CorA_MIT"/>
</dbReference>
<keyword evidence="7 13" id="KW-0812">Transmembrane</keyword>
<comment type="function">
    <text evidence="13">Mediates influx of magnesium ions.</text>
</comment>
<keyword evidence="11 13" id="KW-0472">Membrane</keyword>
<comment type="similarity">
    <text evidence="2 13">Belongs to the CorA metal ion transporter (MIT) (TC 1.A.35) family.</text>
</comment>
<evidence type="ECO:0000256" key="1">
    <source>
        <dbReference type="ARBA" id="ARBA00004429"/>
    </source>
</evidence>
<evidence type="ECO:0000256" key="13">
    <source>
        <dbReference type="RuleBase" id="RU362010"/>
    </source>
</evidence>
<comment type="subcellular location">
    <subcellularLocation>
        <location evidence="1">Cell inner membrane</location>
        <topology evidence="1">Multi-pass membrane protein</topology>
    </subcellularLocation>
    <subcellularLocation>
        <location evidence="13">Membrane</location>
        <topology evidence="13">Multi-pass membrane protein</topology>
    </subcellularLocation>
</comment>
<dbReference type="Proteomes" id="UP000245048">
    <property type="component" value="Unassembled WGS sequence"/>
</dbReference>
<gene>
    <name evidence="13 14" type="primary">corA</name>
    <name evidence="14" type="ORF">CR165_08960</name>
</gene>
<dbReference type="SUPFAM" id="SSF144083">
    <property type="entry name" value="Magnesium transport protein CorA, transmembrane region"/>
    <property type="match status" value="1"/>
</dbReference>
<dbReference type="PANTHER" id="PTHR47685:SF1">
    <property type="entry name" value="MAGNESIUM TRANSPORT PROTEIN CORA"/>
    <property type="match status" value="1"/>
</dbReference>
<keyword evidence="10 13" id="KW-0406">Ion transport</keyword>
<dbReference type="OrthoDB" id="9803416at2"/>
<evidence type="ECO:0000256" key="4">
    <source>
        <dbReference type="ARBA" id="ARBA00022448"/>
    </source>
</evidence>
<evidence type="ECO:0000256" key="12">
    <source>
        <dbReference type="ARBA" id="ARBA00034269"/>
    </source>
</evidence>
<dbReference type="CDD" id="cd12837">
    <property type="entry name" value="EcCorA-like_u1"/>
    <property type="match status" value="1"/>
</dbReference>
<accession>A0A2U1V5T9</accession>
<keyword evidence="5 13" id="KW-1003">Cell membrane</keyword>
<dbReference type="GO" id="GO:0015099">
    <property type="term" value="F:nickel cation transmembrane transporter activity"/>
    <property type="evidence" value="ECO:0007669"/>
    <property type="project" value="TreeGrafter"/>
</dbReference>
<evidence type="ECO:0000313" key="15">
    <source>
        <dbReference type="Proteomes" id="UP000245048"/>
    </source>
</evidence>
<evidence type="ECO:0000256" key="9">
    <source>
        <dbReference type="ARBA" id="ARBA00022989"/>
    </source>
</evidence>
<dbReference type="Gene3D" id="3.30.460.20">
    <property type="entry name" value="CorA soluble domain-like"/>
    <property type="match status" value="1"/>
</dbReference>
<keyword evidence="9 13" id="KW-1133">Transmembrane helix</keyword>